<dbReference type="PANTHER" id="PTHR35893">
    <property type="entry name" value="INNER MEMBRANE PROTEIN-RELATED"/>
    <property type="match status" value="1"/>
</dbReference>
<feature type="domain" description="DUF883" evidence="3">
    <location>
        <begin position="92"/>
        <end position="117"/>
    </location>
</feature>
<keyword evidence="2" id="KW-1133">Transmembrane helix</keyword>
<feature type="region of interest" description="Disordered" evidence="1">
    <location>
        <begin position="1"/>
        <end position="22"/>
    </location>
</feature>
<dbReference type="PANTHER" id="PTHR35893:SF3">
    <property type="entry name" value="INNER MEMBRANE PROTEIN"/>
    <property type="match status" value="1"/>
</dbReference>
<dbReference type="Proteomes" id="UP001235547">
    <property type="component" value="Chromosome 1"/>
</dbReference>
<evidence type="ECO:0000259" key="3">
    <source>
        <dbReference type="Pfam" id="PF19029"/>
    </source>
</evidence>
<evidence type="ECO:0000313" key="4">
    <source>
        <dbReference type="EMBL" id="WEX83339.1"/>
    </source>
</evidence>
<keyword evidence="2" id="KW-0812">Transmembrane</keyword>
<gene>
    <name evidence="4" type="ORF">PYH38_005713</name>
</gene>
<reference evidence="4 5" key="1">
    <citation type="submission" date="2023-03" db="EMBL/GenBank/DDBJ databases">
        <authorList>
            <person name="Kaur S."/>
            <person name="Espinosa-Saiz D."/>
            <person name="Velazquez E."/>
            <person name="Menendez E."/>
            <person name="diCenzo G.C."/>
        </authorList>
    </citation>
    <scope>NUCLEOTIDE SEQUENCE [LARGE SCALE GENOMIC DNA]</scope>
    <source>
        <strain evidence="4 5">LMG 27395</strain>
    </source>
</reference>
<sequence length="119" mass="12786">MVGLFSSSGARKRNGAGLEQSIEEQLQEMRDDIAALASVLTDRGAAVSKDAKGKARDLREQTEAGLQDLLSNAEEILSELRSRYSGTERQVREAVREHPVATLGVAAALGLLVAALLRR</sequence>
<accession>A0ABY8CXG1</accession>
<feature type="transmembrane region" description="Helical" evidence="2">
    <location>
        <begin position="100"/>
        <end position="117"/>
    </location>
</feature>
<evidence type="ECO:0000256" key="2">
    <source>
        <dbReference type="SAM" id="Phobius"/>
    </source>
</evidence>
<evidence type="ECO:0000256" key="1">
    <source>
        <dbReference type="SAM" id="MobiDB-lite"/>
    </source>
</evidence>
<dbReference type="RefSeq" id="WP_280734154.1">
    <property type="nucleotide sequence ID" value="NZ_CP120368.1"/>
</dbReference>
<name>A0ABY8CXG1_9HYPH</name>
<dbReference type="InterPro" id="IPR043605">
    <property type="entry name" value="DUF883_C"/>
</dbReference>
<dbReference type="InterPro" id="IPR010279">
    <property type="entry name" value="YqjD/ElaB"/>
</dbReference>
<protein>
    <recommendedName>
        <fullName evidence="3">DUF883 domain-containing protein</fullName>
    </recommendedName>
</protein>
<organism evidence="4 5">
    <name type="scientific">Sinorhizobium numidicum</name>
    <dbReference type="NCBI Taxonomy" id="680248"/>
    <lineage>
        <taxon>Bacteria</taxon>
        <taxon>Pseudomonadati</taxon>
        <taxon>Pseudomonadota</taxon>
        <taxon>Alphaproteobacteria</taxon>
        <taxon>Hyphomicrobiales</taxon>
        <taxon>Rhizobiaceae</taxon>
        <taxon>Sinorhizobium/Ensifer group</taxon>
        <taxon>Sinorhizobium</taxon>
    </lineage>
</organism>
<dbReference type="EMBL" id="CP120371">
    <property type="protein sequence ID" value="WEX83339.1"/>
    <property type="molecule type" value="Genomic_DNA"/>
</dbReference>
<keyword evidence="5" id="KW-1185">Reference proteome</keyword>
<dbReference type="Pfam" id="PF19029">
    <property type="entry name" value="DUF883_C"/>
    <property type="match status" value="1"/>
</dbReference>
<evidence type="ECO:0000313" key="5">
    <source>
        <dbReference type="Proteomes" id="UP001235547"/>
    </source>
</evidence>
<keyword evidence="2" id="KW-0472">Membrane</keyword>
<proteinExistence type="predicted"/>